<dbReference type="InterPro" id="IPR053735">
    <property type="entry name" value="Type_III_TA_endoRNase"/>
</dbReference>
<dbReference type="CDD" id="cd17492">
    <property type="entry name" value="toxin_CptN"/>
    <property type="match status" value="1"/>
</dbReference>
<reference evidence="1" key="2">
    <citation type="journal article" date="2021" name="PeerJ">
        <title>Extensive microbial diversity within the chicken gut microbiome revealed by metagenomics and culture.</title>
        <authorList>
            <person name="Gilroy R."/>
            <person name="Ravi A."/>
            <person name="Getino M."/>
            <person name="Pursley I."/>
            <person name="Horton D.L."/>
            <person name="Alikhan N.F."/>
            <person name="Baker D."/>
            <person name="Gharbi K."/>
            <person name="Hall N."/>
            <person name="Watson M."/>
            <person name="Adriaenssens E.M."/>
            <person name="Foster-Nyarko E."/>
            <person name="Jarju S."/>
            <person name="Secka A."/>
            <person name="Antonio M."/>
            <person name="Oren A."/>
            <person name="Chaudhuri R.R."/>
            <person name="La Ragione R."/>
            <person name="Hildebrand F."/>
            <person name="Pallen M.J."/>
        </authorList>
    </citation>
    <scope>NUCLEOTIDE SEQUENCE</scope>
    <source>
        <strain evidence="1">ChiSjej3B21-11622</strain>
    </source>
</reference>
<evidence type="ECO:0000313" key="1">
    <source>
        <dbReference type="EMBL" id="HIQ96414.1"/>
    </source>
</evidence>
<dbReference type="NCBIfam" id="NF047359">
    <property type="entry name" value="CptIN"/>
    <property type="match status" value="1"/>
</dbReference>
<evidence type="ECO:0000313" key="2">
    <source>
        <dbReference type="Proteomes" id="UP000886886"/>
    </source>
</evidence>
<comment type="caution">
    <text evidence="1">The sequence shown here is derived from an EMBL/GenBank/DDBJ whole genome shotgun (WGS) entry which is preliminary data.</text>
</comment>
<proteinExistence type="predicted"/>
<dbReference type="EMBL" id="DVFT01000112">
    <property type="protein sequence ID" value="HIQ96414.1"/>
    <property type="molecule type" value="Genomic_DNA"/>
</dbReference>
<organism evidence="1 2">
    <name type="scientific">Candidatus Limivivens merdigallinarum</name>
    <dbReference type="NCBI Taxonomy" id="2840859"/>
    <lineage>
        <taxon>Bacteria</taxon>
        <taxon>Bacillati</taxon>
        <taxon>Bacillota</taxon>
        <taxon>Clostridia</taxon>
        <taxon>Lachnospirales</taxon>
        <taxon>Lachnospiraceae</taxon>
        <taxon>Lachnospiraceae incertae sedis</taxon>
        <taxon>Candidatus Limivivens</taxon>
    </lineage>
</organism>
<reference evidence="1" key="1">
    <citation type="submission" date="2020-10" db="EMBL/GenBank/DDBJ databases">
        <authorList>
            <person name="Gilroy R."/>
        </authorList>
    </citation>
    <scope>NUCLEOTIDE SEQUENCE</scope>
    <source>
        <strain evidence="1">ChiSjej3B21-11622</strain>
    </source>
</reference>
<dbReference type="AlphaFoldDB" id="A0A9D0ZVA3"/>
<accession>A0A9D0ZVA3</accession>
<gene>
    <name evidence="1" type="ORF">IAB26_07625</name>
</gene>
<dbReference type="Gene3D" id="3.10.129.130">
    <property type="match status" value="1"/>
</dbReference>
<protein>
    <submittedName>
        <fullName evidence="1">Uncharacterized protein</fullName>
    </submittedName>
</protein>
<sequence length="164" mass="19083">MHFGTLYFIKDDFYSRFPDCNLMVNKPSDDGSPHSRPCCCLFKSPSSNLYWMVPISSQISKYHFQYHYALQKYRLCDNISFGYVLGKKRAFLIQNLFPVTEEYIEKAYLDANTDAPIHIPQSLLGDLCRKARKKIRFNKAGKLFGLTDIVKIEQLLLLNHSDSR</sequence>
<dbReference type="Proteomes" id="UP000886886">
    <property type="component" value="Unassembled WGS sequence"/>
</dbReference>
<dbReference type="InterPro" id="IPR058108">
    <property type="entry name" value="CptIN-like"/>
</dbReference>
<name>A0A9D0ZVA3_9FIRM</name>